<dbReference type="Gene3D" id="3.40.630.40">
    <property type="entry name" value="Zn-dependent exopeptidases"/>
    <property type="match status" value="1"/>
</dbReference>
<sequence>MNPSFHFKAGSVPLLISMPHVGTTIAPEVAAQMLPISELKADTDWHLPLLYNMADELGASTIAAEYSRYVIDLNRAPDNANLYPGQDTTGLCPIDTFDKHPLYASENLPGQTEIERRITTYWRPYHQQLNAELERLLRIHGHVVLWDAHSIASVVPRFFEGKLPDLNFGTADQNSCASGLQEALQQTLAQSVESQAYTHIFNGRFKGGYITRHYGQPQRNIHAVQLEMSQCVYMNEAAPFAYRPDLAQQVQPVLKQALQTCLNWVRQGVFK</sequence>
<dbReference type="InterPro" id="IPR007709">
    <property type="entry name" value="N-FG_amidohydro"/>
</dbReference>
<dbReference type="SUPFAM" id="SSF53187">
    <property type="entry name" value="Zn-dependent exopeptidases"/>
    <property type="match status" value="1"/>
</dbReference>
<dbReference type="NCBIfam" id="TIGR02017">
    <property type="entry name" value="hutG_amidohyd"/>
    <property type="match status" value="1"/>
</dbReference>
<comment type="caution">
    <text evidence="1">The sequence shown here is derived from an EMBL/GenBank/DDBJ whole genome shotgun (WGS) entry which is preliminary data.</text>
</comment>
<dbReference type="EC" id="3.5.1.68" evidence="1"/>
<name>A0A923KQI1_9BURK</name>
<dbReference type="AlphaFoldDB" id="A0A923KQI1"/>
<reference evidence="1" key="1">
    <citation type="submission" date="2020-08" db="EMBL/GenBank/DDBJ databases">
        <title>Novel species isolated from subtropical streams in China.</title>
        <authorList>
            <person name="Lu H."/>
        </authorList>
    </citation>
    <scope>NUCLEOTIDE SEQUENCE</scope>
    <source>
        <strain evidence="1">KACC 12607</strain>
    </source>
</reference>
<dbReference type="Proteomes" id="UP000634011">
    <property type="component" value="Unassembled WGS sequence"/>
</dbReference>
<gene>
    <name evidence="1" type="primary">hutG</name>
    <name evidence="1" type="ORF">H8K32_17515</name>
</gene>
<dbReference type="InterPro" id="IPR010247">
    <property type="entry name" value="HutG_amidohyd"/>
</dbReference>
<evidence type="ECO:0000313" key="1">
    <source>
        <dbReference type="EMBL" id="MBC3863908.1"/>
    </source>
</evidence>
<evidence type="ECO:0000313" key="2">
    <source>
        <dbReference type="Proteomes" id="UP000634011"/>
    </source>
</evidence>
<protein>
    <submittedName>
        <fullName evidence="1">N-formylglutamate deformylase</fullName>
        <ecNumber evidence="1">3.5.1.68</ecNumber>
    </submittedName>
</protein>
<dbReference type="GO" id="GO:0050129">
    <property type="term" value="F:N-formylglutamate deformylase activity"/>
    <property type="evidence" value="ECO:0007669"/>
    <property type="project" value="UniProtKB-EC"/>
</dbReference>
<dbReference type="EMBL" id="JACOFV010000019">
    <property type="protein sequence ID" value="MBC3863908.1"/>
    <property type="molecule type" value="Genomic_DNA"/>
</dbReference>
<dbReference type="RefSeq" id="WP_186913855.1">
    <property type="nucleotide sequence ID" value="NZ_JACOFV010000019.1"/>
</dbReference>
<keyword evidence="2" id="KW-1185">Reference proteome</keyword>
<dbReference type="Pfam" id="PF05013">
    <property type="entry name" value="FGase"/>
    <property type="match status" value="1"/>
</dbReference>
<organism evidence="1 2">
    <name type="scientific">Undibacterium jejuense</name>
    <dbReference type="NCBI Taxonomy" id="1344949"/>
    <lineage>
        <taxon>Bacteria</taxon>
        <taxon>Pseudomonadati</taxon>
        <taxon>Pseudomonadota</taxon>
        <taxon>Betaproteobacteria</taxon>
        <taxon>Burkholderiales</taxon>
        <taxon>Oxalobacteraceae</taxon>
        <taxon>Undibacterium</taxon>
    </lineage>
</organism>
<keyword evidence="1" id="KW-0378">Hydrolase</keyword>
<accession>A0A923KQI1</accession>
<proteinExistence type="predicted"/>